<dbReference type="InterPro" id="IPR012347">
    <property type="entry name" value="Ferritin-like"/>
</dbReference>
<feature type="region of interest" description="Disordered" evidence="1">
    <location>
        <begin position="105"/>
        <end position="135"/>
    </location>
</feature>
<feature type="domain" description="DUF4439" evidence="2">
    <location>
        <begin position="234"/>
        <end position="356"/>
    </location>
</feature>
<dbReference type="SUPFAM" id="SSF47240">
    <property type="entry name" value="Ferritin-like"/>
    <property type="match status" value="1"/>
</dbReference>
<keyword evidence="4" id="KW-1185">Reference proteome</keyword>
<evidence type="ECO:0000259" key="2">
    <source>
        <dbReference type="Pfam" id="PF14530"/>
    </source>
</evidence>
<dbReference type="Proteomes" id="UP001611580">
    <property type="component" value="Unassembled WGS sequence"/>
</dbReference>
<dbReference type="Gene3D" id="1.20.1260.10">
    <property type="match status" value="1"/>
</dbReference>
<name>A0ABW7XDZ4_9MICO</name>
<evidence type="ECO:0000256" key="1">
    <source>
        <dbReference type="SAM" id="MobiDB-lite"/>
    </source>
</evidence>
<dbReference type="InterPro" id="IPR009078">
    <property type="entry name" value="Ferritin-like_SF"/>
</dbReference>
<comment type="caution">
    <text evidence="3">The sequence shown here is derived from an EMBL/GenBank/DDBJ whole genome shotgun (WGS) entry which is preliminary data.</text>
</comment>
<feature type="compositionally biased region" description="Polar residues" evidence="1">
    <location>
        <begin position="118"/>
        <end position="130"/>
    </location>
</feature>
<sequence>MTSSATMNPFGRTARTRRRSGLTALALTCAIILSGCGLRLETPPPTEPVPDAAEVLRRTAVADALLVADQATAAAETDGVEPAVESELTEIAESATVQAEQLGGEYDSGLGDLVSEGSGASPSAHVQEQTPRAVVASLRDAATRTRAAANQAQSGPLGRLLASISTSQTQHAQELARLTDVKGPTLPSTQIPEPADPAPQPSEGDDDAATPAATASEAPVAPTGLSAEDLSALILAEDTAGYALEVRAAQSSGDTRTRTHDRAALHRARAQAWALVAGVDGTDQDPRRVAYDVPGSETPTTDLARDLETGLAQDYATLVGLAESGTRAVLVALLTDSTLSAARWGAPAVPFPGLPEQA</sequence>
<dbReference type="EMBL" id="JBIRYI010000001">
    <property type="protein sequence ID" value="MFI2485723.1"/>
    <property type="molecule type" value="Genomic_DNA"/>
</dbReference>
<gene>
    <name evidence="3" type="ORF">ACH47X_02380</name>
</gene>
<dbReference type="Pfam" id="PF14530">
    <property type="entry name" value="DUF4439"/>
    <property type="match status" value="1"/>
</dbReference>
<feature type="compositionally biased region" description="Low complexity" evidence="1">
    <location>
        <begin position="209"/>
        <end position="223"/>
    </location>
</feature>
<dbReference type="RefSeq" id="WP_397401023.1">
    <property type="nucleotide sequence ID" value="NZ_JBIRYI010000001.1"/>
</dbReference>
<reference evidence="3 4" key="1">
    <citation type="submission" date="2024-10" db="EMBL/GenBank/DDBJ databases">
        <title>The Natural Products Discovery Center: Release of the First 8490 Sequenced Strains for Exploring Actinobacteria Biosynthetic Diversity.</title>
        <authorList>
            <person name="Kalkreuter E."/>
            <person name="Kautsar S.A."/>
            <person name="Yang D."/>
            <person name="Bader C.D."/>
            <person name="Teijaro C.N."/>
            <person name="Fluegel L."/>
            <person name="Davis C.M."/>
            <person name="Simpson J.R."/>
            <person name="Lauterbach L."/>
            <person name="Steele A.D."/>
            <person name="Gui C."/>
            <person name="Meng S."/>
            <person name="Li G."/>
            <person name="Viehrig K."/>
            <person name="Ye F."/>
            <person name="Su P."/>
            <person name="Kiefer A.F."/>
            <person name="Nichols A."/>
            <person name="Cepeda A.J."/>
            <person name="Yan W."/>
            <person name="Fan B."/>
            <person name="Jiang Y."/>
            <person name="Adhikari A."/>
            <person name="Zheng C.-J."/>
            <person name="Schuster L."/>
            <person name="Cowan T.M."/>
            <person name="Smanski M.J."/>
            <person name="Chevrette M.G."/>
            <person name="De Carvalho L.P.S."/>
            <person name="Shen B."/>
        </authorList>
    </citation>
    <scope>NUCLEOTIDE SEQUENCE [LARGE SCALE GENOMIC DNA]</scope>
    <source>
        <strain evidence="3 4">NPDC019481</strain>
    </source>
</reference>
<evidence type="ECO:0000313" key="4">
    <source>
        <dbReference type="Proteomes" id="UP001611580"/>
    </source>
</evidence>
<proteinExistence type="predicted"/>
<feature type="region of interest" description="Disordered" evidence="1">
    <location>
        <begin position="180"/>
        <end position="224"/>
    </location>
</feature>
<protein>
    <submittedName>
        <fullName evidence="3">DUF4439 domain-containing protein</fullName>
    </submittedName>
</protein>
<dbReference type="InterPro" id="IPR029447">
    <property type="entry name" value="DUF4439"/>
</dbReference>
<evidence type="ECO:0000313" key="3">
    <source>
        <dbReference type="EMBL" id="MFI2485723.1"/>
    </source>
</evidence>
<organism evidence="3 4">
    <name type="scientific">Promicromonospora kroppenstedtii</name>
    <dbReference type="NCBI Taxonomy" id="440482"/>
    <lineage>
        <taxon>Bacteria</taxon>
        <taxon>Bacillati</taxon>
        <taxon>Actinomycetota</taxon>
        <taxon>Actinomycetes</taxon>
        <taxon>Micrococcales</taxon>
        <taxon>Promicromonosporaceae</taxon>
        <taxon>Promicromonospora</taxon>
    </lineage>
</organism>
<accession>A0ABW7XDZ4</accession>